<reference evidence="1 2" key="1">
    <citation type="journal article" date="2017" name="Nat. Commun.">
        <title>In situ click chemistry generation of cyclooxygenase-2 inhibitors.</title>
        <authorList>
            <person name="Bhardwaj A."/>
            <person name="Kaur J."/>
            <person name="Wuest M."/>
            <person name="Wuest F."/>
        </authorList>
    </citation>
    <scope>NUCLEOTIDE SEQUENCE [LARGE SCALE GENOMIC DNA]</scope>
    <source>
        <strain evidence="1">S2_018_000_R2_106</strain>
    </source>
</reference>
<dbReference type="Proteomes" id="UP000320948">
    <property type="component" value="Unassembled WGS sequence"/>
</dbReference>
<proteinExistence type="predicted"/>
<evidence type="ECO:0000313" key="1">
    <source>
        <dbReference type="EMBL" id="TKW61698.1"/>
    </source>
</evidence>
<gene>
    <name evidence="1" type="ORF">DI628_03465</name>
</gene>
<dbReference type="AlphaFoldDB" id="A0A6N4RF15"/>
<protein>
    <submittedName>
        <fullName evidence="1">Uncharacterized protein</fullName>
    </submittedName>
</protein>
<organism evidence="1 2">
    <name type="scientific">Blastochloris viridis</name>
    <name type="common">Rhodopseudomonas viridis</name>
    <dbReference type="NCBI Taxonomy" id="1079"/>
    <lineage>
        <taxon>Bacteria</taxon>
        <taxon>Pseudomonadati</taxon>
        <taxon>Pseudomonadota</taxon>
        <taxon>Alphaproteobacteria</taxon>
        <taxon>Hyphomicrobiales</taxon>
        <taxon>Blastochloridaceae</taxon>
        <taxon>Blastochloris</taxon>
    </lineage>
</organism>
<accession>A0A6N4RF15</accession>
<sequence length="73" mass="8213">MPQIMYRTETIKNITLTATVWETSAGWAAKGVATEDRGNEVREHTVYPPQDYYPDKKAAGEAIWEVLKDGVVD</sequence>
<dbReference type="EMBL" id="VAFM01000001">
    <property type="protein sequence ID" value="TKW61698.1"/>
    <property type="molecule type" value="Genomic_DNA"/>
</dbReference>
<comment type="caution">
    <text evidence="1">The sequence shown here is derived from an EMBL/GenBank/DDBJ whole genome shotgun (WGS) entry which is preliminary data.</text>
</comment>
<name>A0A6N4RF15_BLAVI</name>
<evidence type="ECO:0000313" key="2">
    <source>
        <dbReference type="Proteomes" id="UP000320948"/>
    </source>
</evidence>